<feature type="region of interest" description="Disordered" evidence="16">
    <location>
        <begin position="600"/>
        <end position="634"/>
    </location>
</feature>
<evidence type="ECO:0000256" key="13">
    <source>
        <dbReference type="ARBA" id="ARBA00023203"/>
    </source>
</evidence>
<dbReference type="Gene3D" id="1.10.150.50">
    <property type="entry name" value="Transcription Factor, Ets-1"/>
    <property type="match status" value="1"/>
</dbReference>
<keyword evidence="19" id="KW-1185">Reference proteome</keyword>
<dbReference type="CDD" id="cd11774">
    <property type="entry name" value="SH3_Sla1p_2"/>
    <property type="match status" value="1"/>
</dbReference>
<comment type="caution">
    <text evidence="18">The sequence shown here is derived from an EMBL/GenBank/DDBJ whole genome shotgun (WGS) entry which is preliminary data.</text>
</comment>
<feature type="compositionally biased region" description="Polar residues" evidence="16">
    <location>
        <begin position="245"/>
        <end position="254"/>
    </location>
</feature>
<proteinExistence type="inferred from homology"/>
<feature type="domain" description="SH3" evidence="17">
    <location>
        <begin position="4"/>
        <end position="74"/>
    </location>
</feature>
<dbReference type="SMART" id="SM00326">
    <property type="entry name" value="SH3"/>
    <property type="match status" value="3"/>
</dbReference>
<keyword evidence="6 15" id="KW-0728">SH3 domain</keyword>
<evidence type="ECO:0000259" key="17">
    <source>
        <dbReference type="PROSITE" id="PS50002"/>
    </source>
</evidence>
<evidence type="ECO:0000313" key="19">
    <source>
        <dbReference type="Proteomes" id="UP000837801"/>
    </source>
</evidence>
<feature type="compositionally biased region" description="Polar residues" evidence="16">
    <location>
        <begin position="1056"/>
        <end position="1076"/>
    </location>
</feature>
<comment type="subcellular location">
    <subcellularLocation>
        <location evidence="3">Cell membrane</location>
        <topology evidence="3">Peripheral membrane protein</topology>
        <orientation evidence="3">Cytoplasmic side</orientation>
    </subcellularLocation>
    <subcellularLocation>
        <location evidence="2">Cytoplasm</location>
        <location evidence="2">Cytoskeleton</location>
        <location evidence="2">Actin patch</location>
    </subcellularLocation>
    <subcellularLocation>
        <location evidence="1">Endosome membrane</location>
        <topology evidence="1">Peripheral membrane protein</topology>
        <orientation evidence="1">Cytoplasmic side</orientation>
    </subcellularLocation>
</comment>
<gene>
    <name evidence="18" type="ORF">CLIB1423_02S10946</name>
</gene>
<dbReference type="GO" id="GO:0006897">
    <property type="term" value="P:endocytosis"/>
    <property type="evidence" value="ECO:0007669"/>
    <property type="project" value="UniProtKB-KW"/>
</dbReference>
<dbReference type="GO" id="GO:0030479">
    <property type="term" value="C:actin cortical patch"/>
    <property type="evidence" value="ECO:0007669"/>
    <property type="project" value="UniProtKB-SubCell"/>
</dbReference>
<evidence type="ECO:0000256" key="5">
    <source>
        <dbReference type="ARBA" id="ARBA00020357"/>
    </source>
</evidence>
<feature type="region of interest" description="Disordered" evidence="16">
    <location>
        <begin position="454"/>
        <end position="520"/>
    </location>
</feature>
<feature type="compositionally biased region" description="Low complexity" evidence="16">
    <location>
        <begin position="1077"/>
        <end position="1113"/>
    </location>
</feature>
<dbReference type="FunFam" id="2.30.30.700:FF:000001">
    <property type="entry name" value="Actin cytoskeleton-regulatory complex protein SLA1"/>
    <property type="match status" value="1"/>
</dbReference>
<dbReference type="AlphaFoldDB" id="A0A9P0QM45"/>
<feature type="region of interest" description="Disordered" evidence="16">
    <location>
        <begin position="1033"/>
        <end position="1124"/>
    </location>
</feature>
<organism evidence="18 19">
    <name type="scientific">[Candida] railenensis</name>
    <dbReference type="NCBI Taxonomy" id="45579"/>
    <lineage>
        <taxon>Eukaryota</taxon>
        <taxon>Fungi</taxon>
        <taxon>Dikarya</taxon>
        <taxon>Ascomycota</taxon>
        <taxon>Saccharomycotina</taxon>
        <taxon>Pichiomycetes</taxon>
        <taxon>Debaryomycetaceae</taxon>
        <taxon>Kurtzmaniella</taxon>
    </lineage>
</organism>
<feature type="compositionally biased region" description="Low complexity" evidence="16">
    <location>
        <begin position="600"/>
        <end position="612"/>
    </location>
</feature>
<evidence type="ECO:0000256" key="4">
    <source>
        <dbReference type="ARBA" id="ARBA00007948"/>
    </source>
</evidence>
<dbReference type="OrthoDB" id="26539at2759"/>
<dbReference type="GO" id="GO:0005886">
    <property type="term" value="C:plasma membrane"/>
    <property type="evidence" value="ECO:0007669"/>
    <property type="project" value="UniProtKB-SubCell"/>
</dbReference>
<feature type="region of interest" description="Disordered" evidence="16">
    <location>
        <begin position="782"/>
        <end position="806"/>
    </location>
</feature>
<evidence type="ECO:0000313" key="18">
    <source>
        <dbReference type="EMBL" id="CAH2351042.1"/>
    </source>
</evidence>
<dbReference type="InterPro" id="IPR036028">
    <property type="entry name" value="SH3-like_dom_sf"/>
</dbReference>
<dbReference type="PANTHER" id="PTHR15735">
    <property type="entry name" value="FCH AND DOUBLE SH3 DOMAINS PROTEIN"/>
    <property type="match status" value="1"/>
</dbReference>
<feature type="compositionally biased region" description="Polar residues" evidence="16">
    <location>
        <begin position="1194"/>
        <end position="1212"/>
    </location>
</feature>
<feature type="region of interest" description="Disordered" evidence="16">
    <location>
        <begin position="140"/>
        <end position="262"/>
    </location>
</feature>
<dbReference type="InterPro" id="IPR007131">
    <property type="entry name" value="SHD1"/>
</dbReference>
<reference evidence="18" key="1">
    <citation type="submission" date="2022-03" db="EMBL/GenBank/DDBJ databases">
        <authorList>
            <person name="Legras J.-L."/>
            <person name="Devillers H."/>
            <person name="Grondin C."/>
        </authorList>
    </citation>
    <scope>NUCLEOTIDE SEQUENCE</scope>
    <source>
        <strain evidence="18">CLIB 1423</strain>
    </source>
</reference>
<dbReference type="Pfam" id="PF03983">
    <property type="entry name" value="SHD1"/>
    <property type="match status" value="1"/>
</dbReference>
<keyword evidence="13" id="KW-0009">Actin-binding</keyword>
<feature type="compositionally biased region" description="Acidic residues" evidence="16">
    <location>
        <begin position="210"/>
        <end position="219"/>
    </location>
</feature>
<name>A0A9P0QM45_9ASCO</name>
<feature type="compositionally biased region" description="Low complexity" evidence="16">
    <location>
        <begin position="1037"/>
        <end position="1055"/>
    </location>
</feature>
<keyword evidence="11" id="KW-0967">Endosome</keyword>
<dbReference type="GO" id="GO:0000147">
    <property type="term" value="P:actin cortical patch assembly"/>
    <property type="evidence" value="ECO:0007669"/>
    <property type="project" value="TreeGrafter"/>
</dbReference>
<dbReference type="CDD" id="cd11773">
    <property type="entry name" value="SH3_Sla1p_1"/>
    <property type="match status" value="1"/>
</dbReference>
<feature type="domain" description="SH3" evidence="17">
    <location>
        <begin position="387"/>
        <end position="449"/>
    </location>
</feature>
<feature type="compositionally biased region" description="Polar residues" evidence="16">
    <location>
        <begin position="1154"/>
        <end position="1186"/>
    </location>
</feature>
<dbReference type="GO" id="GO:0030833">
    <property type="term" value="P:regulation of actin filament polymerization"/>
    <property type="evidence" value="ECO:0007669"/>
    <property type="project" value="TreeGrafter"/>
</dbReference>
<feature type="domain" description="SH3" evidence="17">
    <location>
        <begin position="75"/>
        <end position="135"/>
    </location>
</feature>
<keyword evidence="7" id="KW-1003">Cell membrane</keyword>
<evidence type="ECO:0000256" key="10">
    <source>
        <dbReference type="ARBA" id="ARBA00022737"/>
    </source>
</evidence>
<evidence type="ECO:0000256" key="16">
    <source>
        <dbReference type="SAM" id="MobiDB-lite"/>
    </source>
</evidence>
<dbReference type="PROSITE" id="PS50002">
    <property type="entry name" value="SH3"/>
    <property type="match status" value="3"/>
</dbReference>
<dbReference type="InterPro" id="IPR035800">
    <property type="entry name" value="Sla1_SH3_1"/>
</dbReference>
<keyword evidence="12" id="KW-0472">Membrane</keyword>
<feature type="compositionally biased region" description="Polar residues" evidence="16">
    <location>
        <begin position="788"/>
        <end position="806"/>
    </location>
</feature>
<evidence type="ECO:0000256" key="9">
    <source>
        <dbReference type="ARBA" id="ARBA00022583"/>
    </source>
</evidence>
<dbReference type="PRINTS" id="PR00452">
    <property type="entry name" value="SH3DOMAIN"/>
</dbReference>
<dbReference type="Pfam" id="PF00018">
    <property type="entry name" value="SH3_1"/>
    <property type="match status" value="2"/>
</dbReference>
<dbReference type="GO" id="GO:0042802">
    <property type="term" value="F:identical protein binding"/>
    <property type="evidence" value="ECO:0007669"/>
    <property type="project" value="InterPro"/>
</dbReference>
<feature type="compositionally biased region" description="Polar residues" evidence="16">
    <location>
        <begin position="140"/>
        <end position="158"/>
    </location>
</feature>
<evidence type="ECO:0000256" key="2">
    <source>
        <dbReference type="ARBA" id="ARBA00004134"/>
    </source>
</evidence>
<keyword evidence="14" id="KW-0206">Cytoskeleton</keyword>
<feature type="region of interest" description="Disordered" evidence="16">
    <location>
        <begin position="1154"/>
        <end position="1218"/>
    </location>
</feature>
<keyword evidence="10" id="KW-0677">Repeat</keyword>
<accession>A0A9P0QM45</accession>
<dbReference type="Pfam" id="PF24081">
    <property type="entry name" value="PH_SLA1"/>
    <property type="match status" value="1"/>
</dbReference>
<evidence type="ECO:0000256" key="6">
    <source>
        <dbReference type="ARBA" id="ARBA00022443"/>
    </source>
</evidence>
<keyword evidence="8" id="KW-0963">Cytoplasm</keyword>
<evidence type="ECO:0000256" key="15">
    <source>
        <dbReference type="PROSITE-ProRule" id="PRU00192"/>
    </source>
</evidence>
<evidence type="ECO:0000256" key="14">
    <source>
        <dbReference type="ARBA" id="ARBA00023212"/>
    </source>
</evidence>
<evidence type="ECO:0000256" key="7">
    <source>
        <dbReference type="ARBA" id="ARBA00022475"/>
    </source>
</evidence>
<feature type="compositionally biased region" description="Basic and acidic residues" evidence="16">
    <location>
        <begin position="487"/>
        <end position="518"/>
    </location>
</feature>
<dbReference type="GO" id="GO:0003779">
    <property type="term" value="F:actin binding"/>
    <property type="evidence" value="ECO:0007669"/>
    <property type="project" value="UniProtKB-KW"/>
</dbReference>
<dbReference type="SUPFAM" id="SSF50044">
    <property type="entry name" value="SH3-domain"/>
    <property type="match status" value="3"/>
</dbReference>
<evidence type="ECO:0000256" key="12">
    <source>
        <dbReference type="ARBA" id="ARBA00023136"/>
    </source>
</evidence>
<dbReference type="InterPro" id="IPR056996">
    <property type="entry name" value="PH_SLA1"/>
</dbReference>
<dbReference type="GO" id="GO:0043130">
    <property type="term" value="F:ubiquitin binding"/>
    <property type="evidence" value="ECO:0007669"/>
    <property type="project" value="InterPro"/>
</dbReference>
<evidence type="ECO:0000256" key="1">
    <source>
        <dbReference type="ARBA" id="ARBA00004125"/>
    </source>
</evidence>
<dbReference type="InterPro" id="IPR013761">
    <property type="entry name" value="SAM/pointed_sf"/>
</dbReference>
<dbReference type="InterPro" id="IPR035821">
    <property type="entry name" value="Sla1_SH3_3"/>
</dbReference>
<protein>
    <recommendedName>
        <fullName evidence="5">Actin cytoskeleton-regulatory complex protein SLA1</fullName>
    </recommendedName>
</protein>
<keyword evidence="9" id="KW-0254">Endocytosis</keyword>
<evidence type="ECO:0000256" key="3">
    <source>
        <dbReference type="ARBA" id="ARBA00004413"/>
    </source>
</evidence>
<dbReference type="GO" id="GO:0005634">
    <property type="term" value="C:nucleus"/>
    <property type="evidence" value="ECO:0007669"/>
    <property type="project" value="TreeGrafter"/>
</dbReference>
<sequence>MSSLYIGVYKAIYDYSAQAEEELTVQADDLLYLLEKSDVDDWWKVKKREVATGDEEVEEPSGLVPANYIEPAPVVKTASALYDYDKQTEEELSFKEGEKFNVYDLKDPDWLLVGDLLTQTQFGFVPSNYIELDLSSSAPPITPTPVSNGSTGVQQPLPISSFAPPPQHKQRVASSSPAYKNDQELPPLPHQQDEYETPIKPARPVQQEREEPEDMDDEAPPPMPSRPGQSRSQSQNHISNSISNATSVGSPSQYENEEQVEPEHKFDGEYFTWYINEVDGRRKRAITLSVGQGLVILKPTVSSSKLSMKSSSNIDQQWKVRDLINFSNEKKHLFLEFKNPQSSIELHTGTKDVAEAIMSILGDIKGAESERGLKEVLRASKPSNNASNKRIGRLLYDFEAQSGDELQCREGDEVYIINESKSKDWWMVENIDSGRQGVVPSSYIEIIGSSNLDKLTDQPSRKKSVNRSSSTKGRVVDAKESKHKHRSRDERDKIRERDRLQRDKSSSSKHDSKEHDKSMPNIHRVRTWIDSSGSFKVEAEFLGCIEGKIHLHKTNGVKIAVGATKLSLEDLEYVEKVTGTSLESYKKEVERLNLKRAKSSRGSSGVGVSKSATAAINDIAPEKPTRPSSKSKATTAITEPDYDWFEFFLSCGVDIGNCQRYSLNFSREQMDENVLQDISPSLLRTLGLREGDIIRVMKMLDNKCNRKSNAPSDVATSTSGGGLFTEAGGALKNNNNSALEVNRVDAKALPSPQKQLPDPLANLAGTSKFEDDAWAVKPAARSSEDLLKSQNTSEKPATPQYTGSLQDLVSIKPIEVGNSSNRTYQTSNATVEPSAPALQPVKTGTLIQPGQQFSVQKTGGNTSNGGIAGQQTGGLIPVQRTGNLVPVQQTGGLIPVQPTGFMPIPAQPTGFMPIQATGGLAPQFTYGIIPLQTGVTTFQQQKTGGTMPFTTFGQPTLQQTGTFVPVQTGNFSAMPTTSFGQPLSLQKTGPLVPVQKTGGNTTGGFMPTNTFGQIQQPVGGFVGNQATGGFVGGQLTGGFQQQQQQQQPFGQFQSQPTTSFGSFPQNTFNQVPPQNTFNQAPPQNSFNQFQPQATFNQPQNSFGQFQPQQSFGQMPQSTYQTPQASFGQQQFNSFQPQQQQQPNIGQMTNMFQNTSIGQPQQSFPTTSFGQQQFDGFNPQPLQSQPTGAGFGNAPLQSQPTGQRRANLQSATADNPFGF</sequence>
<feature type="compositionally biased region" description="Low complexity" evidence="16">
    <location>
        <begin position="226"/>
        <end position="244"/>
    </location>
</feature>
<dbReference type="GO" id="GO:0010008">
    <property type="term" value="C:endosome membrane"/>
    <property type="evidence" value="ECO:0007669"/>
    <property type="project" value="UniProtKB-SubCell"/>
</dbReference>
<dbReference type="PANTHER" id="PTHR15735:SF19">
    <property type="entry name" value="ACTIN CYTOSKELETON-REGULATORY COMPLEX PROTEIN SLA1"/>
    <property type="match status" value="1"/>
</dbReference>
<dbReference type="Proteomes" id="UP000837801">
    <property type="component" value="Unassembled WGS sequence"/>
</dbReference>
<dbReference type="GO" id="GO:0030674">
    <property type="term" value="F:protein-macromolecule adaptor activity"/>
    <property type="evidence" value="ECO:0007669"/>
    <property type="project" value="InterPro"/>
</dbReference>
<dbReference type="Gene3D" id="2.30.30.700">
    <property type="entry name" value="SLA1 homology domain 1"/>
    <property type="match status" value="1"/>
</dbReference>
<dbReference type="CDD" id="cd11775">
    <property type="entry name" value="SH3_Sla1p_3"/>
    <property type="match status" value="1"/>
</dbReference>
<dbReference type="Gene3D" id="2.30.30.40">
    <property type="entry name" value="SH3 Domains"/>
    <property type="match status" value="3"/>
</dbReference>
<comment type="similarity">
    <text evidence="4">Belongs to the SLA1 family.</text>
</comment>
<evidence type="ECO:0000256" key="8">
    <source>
        <dbReference type="ARBA" id="ARBA00022490"/>
    </source>
</evidence>
<dbReference type="Pfam" id="PF14604">
    <property type="entry name" value="SH3_9"/>
    <property type="match status" value="1"/>
</dbReference>
<dbReference type="FunFam" id="1.10.150.50:FF:000094">
    <property type="entry name" value="Actin cytoskeleton-regulatory complex protein SLA1"/>
    <property type="match status" value="1"/>
</dbReference>
<dbReference type="EMBL" id="CAKXYY010000002">
    <property type="protein sequence ID" value="CAH2351042.1"/>
    <property type="molecule type" value="Genomic_DNA"/>
</dbReference>
<evidence type="ECO:0000256" key="11">
    <source>
        <dbReference type="ARBA" id="ARBA00022753"/>
    </source>
</evidence>
<dbReference type="InterPro" id="IPR001452">
    <property type="entry name" value="SH3_domain"/>
</dbReference>